<evidence type="ECO:0000256" key="1">
    <source>
        <dbReference type="ARBA" id="ARBA00001936"/>
    </source>
</evidence>
<dbReference type="GO" id="GO:0000287">
    <property type="term" value="F:magnesium ion binding"/>
    <property type="evidence" value="ECO:0007669"/>
    <property type="project" value="InterPro"/>
</dbReference>
<dbReference type="InterPro" id="IPR000222">
    <property type="entry name" value="PP2C_BS"/>
</dbReference>
<evidence type="ECO:0000256" key="16">
    <source>
        <dbReference type="RuleBase" id="RU003465"/>
    </source>
</evidence>
<evidence type="ECO:0000256" key="10">
    <source>
        <dbReference type="ARBA" id="ARBA00022801"/>
    </source>
</evidence>
<dbReference type="InterPro" id="IPR001932">
    <property type="entry name" value="PPM-type_phosphatase-like_dom"/>
</dbReference>
<keyword evidence="11" id="KW-0460">Magnesium</keyword>
<evidence type="ECO:0000256" key="2">
    <source>
        <dbReference type="ARBA" id="ARBA00001946"/>
    </source>
</evidence>
<evidence type="ECO:0000259" key="17">
    <source>
        <dbReference type="PROSITE" id="PS51746"/>
    </source>
</evidence>
<evidence type="ECO:0000256" key="14">
    <source>
        <dbReference type="ARBA" id="ARBA00023211"/>
    </source>
</evidence>
<keyword evidence="14" id="KW-0464">Manganese</keyword>
<evidence type="ECO:0000256" key="15">
    <source>
        <dbReference type="ARBA" id="ARBA00023288"/>
    </source>
</evidence>
<keyword evidence="8" id="KW-0519">Myristate</keyword>
<dbReference type="Gene3D" id="3.60.40.10">
    <property type="entry name" value="PPM-type phosphatase domain"/>
    <property type="match status" value="1"/>
</dbReference>
<evidence type="ECO:0000256" key="6">
    <source>
        <dbReference type="ARBA" id="ARBA00022490"/>
    </source>
</evidence>
<keyword evidence="12 16" id="KW-0904">Protein phosphatase</keyword>
<comment type="cofactor">
    <cofactor evidence="2">
        <name>Mg(2+)</name>
        <dbReference type="ChEBI" id="CHEBI:18420"/>
    </cofactor>
</comment>
<name>A0A3M6U925_POCDA</name>
<comment type="similarity">
    <text evidence="5 16">Belongs to the PP2C family.</text>
</comment>
<dbReference type="GO" id="GO:0016020">
    <property type="term" value="C:membrane"/>
    <property type="evidence" value="ECO:0007669"/>
    <property type="project" value="UniProtKB-SubCell"/>
</dbReference>
<dbReference type="InterPro" id="IPR015655">
    <property type="entry name" value="PP2C"/>
</dbReference>
<keyword evidence="7" id="KW-0597">Phosphoprotein</keyword>
<dbReference type="CDD" id="cd00143">
    <property type="entry name" value="PP2Cc"/>
    <property type="match status" value="1"/>
</dbReference>
<keyword evidence="13" id="KW-0472">Membrane</keyword>
<comment type="subcellular location">
    <subcellularLocation>
        <location evidence="3">Cytoplasm</location>
        <location evidence="3">Cytosol</location>
    </subcellularLocation>
    <subcellularLocation>
        <location evidence="4">Membrane</location>
        <topology evidence="4">Lipid-anchor</topology>
    </subcellularLocation>
</comment>
<dbReference type="GO" id="GO:0030145">
    <property type="term" value="F:manganese ion binding"/>
    <property type="evidence" value="ECO:0007669"/>
    <property type="project" value="InterPro"/>
</dbReference>
<proteinExistence type="inferred from homology"/>
<reference evidence="18 19" key="1">
    <citation type="journal article" date="2018" name="Sci. Rep.">
        <title>Comparative analysis of the Pocillopora damicornis genome highlights role of immune system in coral evolution.</title>
        <authorList>
            <person name="Cunning R."/>
            <person name="Bay R.A."/>
            <person name="Gillette P."/>
            <person name="Baker A.C."/>
            <person name="Traylor-Knowles N."/>
        </authorList>
    </citation>
    <scope>NUCLEOTIDE SEQUENCE [LARGE SCALE GENOMIC DNA]</scope>
    <source>
        <strain evidence="18">RSMAS</strain>
        <tissue evidence="18">Whole animal</tissue>
    </source>
</reference>
<dbReference type="PROSITE" id="PS01032">
    <property type="entry name" value="PPM_1"/>
    <property type="match status" value="1"/>
</dbReference>
<accession>A0A3M6U925</accession>
<keyword evidence="10 16" id="KW-0378">Hydrolase</keyword>
<dbReference type="SUPFAM" id="SSF81601">
    <property type="entry name" value="Protein serine/threonine phosphatase 2C, C-terminal domain"/>
    <property type="match status" value="1"/>
</dbReference>
<evidence type="ECO:0000256" key="5">
    <source>
        <dbReference type="ARBA" id="ARBA00006702"/>
    </source>
</evidence>
<evidence type="ECO:0000256" key="3">
    <source>
        <dbReference type="ARBA" id="ARBA00004514"/>
    </source>
</evidence>
<dbReference type="Pfam" id="PF00481">
    <property type="entry name" value="PP2C"/>
    <property type="match status" value="1"/>
</dbReference>
<dbReference type="InterPro" id="IPR012911">
    <property type="entry name" value="PP2C_C"/>
</dbReference>
<evidence type="ECO:0000256" key="13">
    <source>
        <dbReference type="ARBA" id="ARBA00023136"/>
    </source>
</evidence>
<dbReference type="OrthoDB" id="10264738at2759"/>
<evidence type="ECO:0000313" key="19">
    <source>
        <dbReference type="Proteomes" id="UP000275408"/>
    </source>
</evidence>
<dbReference type="GO" id="GO:0004722">
    <property type="term" value="F:protein serine/threonine phosphatase activity"/>
    <property type="evidence" value="ECO:0007669"/>
    <property type="project" value="InterPro"/>
</dbReference>
<dbReference type="SMART" id="SM00332">
    <property type="entry name" value="PP2Cc"/>
    <property type="match status" value="1"/>
</dbReference>
<evidence type="ECO:0000256" key="8">
    <source>
        <dbReference type="ARBA" id="ARBA00022707"/>
    </source>
</evidence>
<evidence type="ECO:0000256" key="9">
    <source>
        <dbReference type="ARBA" id="ARBA00022723"/>
    </source>
</evidence>
<dbReference type="Gene3D" id="1.10.10.430">
    <property type="entry name" value="Phosphatase 2C, C-terminal domain suprefamily"/>
    <property type="match status" value="1"/>
</dbReference>
<dbReference type="STRING" id="46731.A0A3M6U925"/>
<evidence type="ECO:0000256" key="11">
    <source>
        <dbReference type="ARBA" id="ARBA00022842"/>
    </source>
</evidence>
<keyword evidence="19" id="KW-1185">Reference proteome</keyword>
<dbReference type="Pfam" id="PF07830">
    <property type="entry name" value="PP2C_C"/>
    <property type="match status" value="1"/>
</dbReference>
<sequence length="431" mass="47616">MGAFLDKPKTEKLTKSASGNGLRYGLASMQGWRIEMEDAHTDITGLNPELQEWSFFGIFDGHAGSNASLYCAENLLGCVLSSDDFKSALKNGPSSPDLEQLKSGIRMGFFELDKTMRERPAWINGDDKSGTTAVTIMITPKQFIFANCGDSRAILCSNEKVTFHTVDHKPSNPDEKNRIERAGGSVMIQRVNGSLAVSRALGDFEYKMDRVLDADKQLVSPEPEISVISRQDDVDEFIVVGCDGIWDVMTNEEVGDYVRSRMLLSDDLELICSELLDTCLAKGSRDNMSVILVTFPGAPRVSQDAIKQGKDKELCSGAICEKGDNLTVMFENLNYNKDSEGHSAMFPDIFEEADLHADIEKRIEVILQENPGGVDLYYAMHLLSSEDIPSLPPGGGLQAKQIFVQKTLEKLSAKQENEVKNIQSHFSIFMA</sequence>
<feature type="domain" description="PPM-type phosphatase" evidence="17">
    <location>
        <begin position="23"/>
        <end position="295"/>
    </location>
</feature>
<dbReference type="FunFam" id="3.60.40.10:FF:000001">
    <property type="entry name" value="protein phosphatase 1B isoform X1"/>
    <property type="match status" value="1"/>
</dbReference>
<keyword evidence="15" id="KW-0449">Lipoprotein</keyword>
<protein>
    <recommendedName>
        <fullName evidence="17">PPM-type phosphatase domain-containing protein</fullName>
    </recommendedName>
</protein>
<dbReference type="SUPFAM" id="SSF81606">
    <property type="entry name" value="PP2C-like"/>
    <property type="match status" value="1"/>
</dbReference>
<keyword evidence="6" id="KW-0963">Cytoplasm</keyword>
<dbReference type="EMBL" id="RCHS01002011">
    <property type="protein sequence ID" value="RMX50049.1"/>
    <property type="molecule type" value="Genomic_DNA"/>
</dbReference>
<keyword evidence="9" id="KW-0479">Metal-binding</keyword>
<dbReference type="PROSITE" id="PS51746">
    <property type="entry name" value="PPM_2"/>
    <property type="match status" value="1"/>
</dbReference>
<dbReference type="InterPro" id="IPR036457">
    <property type="entry name" value="PPM-type-like_dom_sf"/>
</dbReference>
<comment type="cofactor">
    <cofactor evidence="1">
        <name>Mn(2+)</name>
        <dbReference type="ChEBI" id="CHEBI:29035"/>
    </cofactor>
</comment>
<dbReference type="InterPro" id="IPR036580">
    <property type="entry name" value="PP2C_C_sf"/>
</dbReference>
<evidence type="ECO:0000256" key="4">
    <source>
        <dbReference type="ARBA" id="ARBA00004635"/>
    </source>
</evidence>
<dbReference type="GO" id="GO:0005829">
    <property type="term" value="C:cytosol"/>
    <property type="evidence" value="ECO:0007669"/>
    <property type="project" value="UniProtKB-SubCell"/>
</dbReference>
<gene>
    <name evidence="18" type="ORF">pdam_00002854</name>
</gene>
<dbReference type="PANTHER" id="PTHR47992">
    <property type="entry name" value="PROTEIN PHOSPHATASE"/>
    <property type="match status" value="1"/>
</dbReference>
<dbReference type="AlphaFoldDB" id="A0A3M6U925"/>
<comment type="caution">
    <text evidence="18">The sequence shown here is derived from an EMBL/GenBank/DDBJ whole genome shotgun (WGS) entry which is preliminary data.</text>
</comment>
<evidence type="ECO:0000256" key="12">
    <source>
        <dbReference type="ARBA" id="ARBA00022912"/>
    </source>
</evidence>
<dbReference type="Proteomes" id="UP000275408">
    <property type="component" value="Unassembled WGS sequence"/>
</dbReference>
<organism evidence="18 19">
    <name type="scientific">Pocillopora damicornis</name>
    <name type="common">Cauliflower coral</name>
    <name type="synonym">Millepora damicornis</name>
    <dbReference type="NCBI Taxonomy" id="46731"/>
    <lineage>
        <taxon>Eukaryota</taxon>
        <taxon>Metazoa</taxon>
        <taxon>Cnidaria</taxon>
        <taxon>Anthozoa</taxon>
        <taxon>Hexacorallia</taxon>
        <taxon>Scleractinia</taxon>
        <taxon>Astrocoeniina</taxon>
        <taxon>Pocilloporidae</taxon>
        <taxon>Pocillopora</taxon>
    </lineage>
</organism>
<evidence type="ECO:0000256" key="7">
    <source>
        <dbReference type="ARBA" id="ARBA00022553"/>
    </source>
</evidence>
<evidence type="ECO:0000313" key="18">
    <source>
        <dbReference type="EMBL" id="RMX50049.1"/>
    </source>
</evidence>